<keyword evidence="4" id="KW-0328">Glycosyltransferase</keyword>
<sequence>MSAWPAALLAGAVALLHALLWAAQAVLHLRRLRLPARHGSGPVTLVLPLTGAAPGLEALFAALAAQTLAPRRLLVAVESEEDPAAARARALAPTLPFPVEVVLAGRCDRRAQKNTNLIAALARVDARDACLVLLDADIRPQPWWLSALATPVLAGEAALVTGYRWPLLDRAGPVPQLVAWFDRTIALMPKLRRLRVVWGGSLAIAPAALPALDLPRLLDRALSDDLSIGARAAALGLRVLTRRALLLPTPTEGAARAVFAFMRRQLQLIHLYRPAWWWGTAASVHAALASWLWLAALAAAGSPPALALLAAISACGALRWGVMARVGRRIGVADPPGGSAAQLLIALLPPLAEGFLCALFWASLRTRRIRWRHVEYEVEGPDSVRVARRFAHAG</sequence>
<dbReference type="RefSeq" id="WP_188900034.1">
    <property type="nucleotide sequence ID" value="NZ_BMKS01000005.1"/>
</dbReference>
<keyword evidence="8 9" id="KW-0472">Membrane</keyword>
<feature type="transmembrane region" description="Helical" evidence="9">
    <location>
        <begin position="343"/>
        <end position="362"/>
    </location>
</feature>
<dbReference type="GO" id="GO:0008120">
    <property type="term" value="F:ceramide glucosyltransferase activity"/>
    <property type="evidence" value="ECO:0007669"/>
    <property type="project" value="TreeGrafter"/>
</dbReference>
<comment type="caution">
    <text evidence="10">The sequence shown here is derived from an EMBL/GenBank/DDBJ whole genome shotgun (WGS) entry which is preliminary data.</text>
</comment>
<keyword evidence="5" id="KW-0808">Transferase</keyword>
<dbReference type="EMBL" id="BMKS01000005">
    <property type="protein sequence ID" value="GGG33486.1"/>
    <property type="molecule type" value="Genomic_DNA"/>
</dbReference>
<proteinExistence type="predicted"/>
<evidence type="ECO:0000256" key="8">
    <source>
        <dbReference type="ARBA" id="ARBA00023136"/>
    </source>
</evidence>
<name>A0A8J2ZBP2_9PROT</name>
<evidence type="ECO:0000256" key="3">
    <source>
        <dbReference type="ARBA" id="ARBA00004991"/>
    </source>
</evidence>
<evidence type="ECO:0000256" key="1">
    <source>
        <dbReference type="ARBA" id="ARBA00004141"/>
    </source>
</evidence>
<keyword evidence="6 9" id="KW-0812">Transmembrane</keyword>
<evidence type="ECO:0000256" key="5">
    <source>
        <dbReference type="ARBA" id="ARBA00022679"/>
    </source>
</evidence>
<evidence type="ECO:0000313" key="10">
    <source>
        <dbReference type="EMBL" id="GGG33486.1"/>
    </source>
</evidence>
<comment type="subcellular location">
    <subcellularLocation>
        <location evidence="1">Membrane</location>
        <topology evidence="1">Multi-pass membrane protein</topology>
    </subcellularLocation>
</comment>
<dbReference type="AlphaFoldDB" id="A0A8J2ZBP2"/>
<feature type="transmembrane region" description="Helical" evidence="9">
    <location>
        <begin position="275"/>
        <end position="298"/>
    </location>
</feature>
<keyword evidence="7 9" id="KW-1133">Transmembrane helix</keyword>
<protein>
    <recommendedName>
        <fullName evidence="12">Ceramide glucosyltransferase</fullName>
    </recommendedName>
</protein>
<dbReference type="Gene3D" id="3.90.550.10">
    <property type="entry name" value="Spore Coat Polysaccharide Biosynthesis Protein SpsA, Chain A"/>
    <property type="match status" value="1"/>
</dbReference>
<dbReference type="PANTHER" id="PTHR12726">
    <property type="entry name" value="CERAMIDE GLUCOSYLTRANSFERASE"/>
    <property type="match status" value="1"/>
</dbReference>
<evidence type="ECO:0000256" key="4">
    <source>
        <dbReference type="ARBA" id="ARBA00022676"/>
    </source>
</evidence>
<organism evidence="10 11">
    <name type="scientific">Caldovatus sediminis</name>
    <dbReference type="NCBI Taxonomy" id="2041189"/>
    <lineage>
        <taxon>Bacteria</taxon>
        <taxon>Pseudomonadati</taxon>
        <taxon>Pseudomonadota</taxon>
        <taxon>Alphaproteobacteria</taxon>
        <taxon>Acetobacterales</taxon>
        <taxon>Roseomonadaceae</taxon>
        <taxon>Caldovatus</taxon>
    </lineage>
</organism>
<reference evidence="10 11" key="1">
    <citation type="journal article" date="2014" name="Int. J. Syst. Evol. Microbiol.">
        <title>Complete genome sequence of Corynebacterium casei LMG S-19264T (=DSM 44701T), isolated from a smear-ripened cheese.</title>
        <authorList>
            <consortium name="US DOE Joint Genome Institute (JGI-PGF)"/>
            <person name="Walter F."/>
            <person name="Albersmeier A."/>
            <person name="Kalinowski J."/>
            <person name="Ruckert C."/>
        </authorList>
    </citation>
    <scope>NUCLEOTIDE SEQUENCE [LARGE SCALE GENOMIC DNA]</scope>
    <source>
        <strain evidence="10 11">CGMCC 1.16330</strain>
    </source>
</reference>
<dbReference type="Proteomes" id="UP000597507">
    <property type="component" value="Unassembled WGS sequence"/>
</dbReference>
<dbReference type="SUPFAM" id="SSF53448">
    <property type="entry name" value="Nucleotide-diphospho-sugar transferases"/>
    <property type="match status" value="1"/>
</dbReference>
<dbReference type="PANTHER" id="PTHR12726:SF0">
    <property type="entry name" value="CERAMIDE GLUCOSYLTRANSFERASE"/>
    <property type="match status" value="1"/>
</dbReference>
<comment type="pathway">
    <text evidence="2">Lipid metabolism; sphingolipid metabolism.</text>
</comment>
<evidence type="ECO:0008006" key="12">
    <source>
        <dbReference type="Google" id="ProtNLM"/>
    </source>
</evidence>
<keyword evidence="11" id="KW-1185">Reference proteome</keyword>
<dbReference type="GO" id="GO:0016020">
    <property type="term" value="C:membrane"/>
    <property type="evidence" value="ECO:0007669"/>
    <property type="project" value="UniProtKB-SubCell"/>
</dbReference>
<accession>A0A8J2ZBP2</accession>
<feature type="transmembrane region" description="Helical" evidence="9">
    <location>
        <begin position="305"/>
        <end position="323"/>
    </location>
</feature>
<evidence type="ECO:0000256" key="9">
    <source>
        <dbReference type="SAM" id="Phobius"/>
    </source>
</evidence>
<comment type="pathway">
    <text evidence="3">Sphingolipid metabolism.</text>
</comment>
<dbReference type="GO" id="GO:0006679">
    <property type="term" value="P:glucosylceramide biosynthetic process"/>
    <property type="evidence" value="ECO:0007669"/>
    <property type="project" value="TreeGrafter"/>
</dbReference>
<evidence type="ECO:0000313" key="11">
    <source>
        <dbReference type="Proteomes" id="UP000597507"/>
    </source>
</evidence>
<dbReference type="Pfam" id="PF13506">
    <property type="entry name" value="Glyco_transf_21"/>
    <property type="match status" value="1"/>
</dbReference>
<evidence type="ECO:0000256" key="2">
    <source>
        <dbReference type="ARBA" id="ARBA00004760"/>
    </source>
</evidence>
<evidence type="ECO:0000256" key="7">
    <source>
        <dbReference type="ARBA" id="ARBA00022989"/>
    </source>
</evidence>
<evidence type="ECO:0000256" key="6">
    <source>
        <dbReference type="ARBA" id="ARBA00022692"/>
    </source>
</evidence>
<dbReference type="InterPro" id="IPR025993">
    <property type="entry name" value="Ceramide_glucosylTrfase"/>
</dbReference>
<gene>
    <name evidence="10" type="ORF">GCM10010964_21720</name>
</gene>
<dbReference type="InterPro" id="IPR029044">
    <property type="entry name" value="Nucleotide-diphossugar_trans"/>
</dbReference>